<keyword evidence="8" id="KW-0902">Two-component regulatory system</keyword>
<dbReference type="InterPro" id="IPR005467">
    <property type="entry name" value="His_kinase_dom"/>
</dbReference>
<evidence type="ECO:0000256" key="3">
    <source>
        <dbReference type="ARBA" id="ARBA00022553"/>
    </source>
</evidence>
<dbReference type="CDD" id="cd00082">
    <property type="entry name" value="HisKA"/>
    <property type="match status" value="1"/>
</dbReference>
<dbReference type="AlphaFoldDB" id="A0A229UJ12"/>
<keyword evidence="4" id="KW-0808">Transferase</keyword>
<dbReference type="InterPro" id="IPR003661">
    <property type="entry name" value="HisK_dim/P_dom"/>
</dbReference>
<feature type="transmembrane region" description="Helical" evidence="9">
    <location>
        <begin position="99"/>
        <end position="117"/>
    </location>
</feature>
<comment type="caution">
    <text evidence="11">The sequence shown here is derived from an EMBL/GenBank/DDBJ whole genome shotgun (WGS) entry which is preliminary data.</text>
</comment>
<dbReference type="GO" id="GO:0005524">
    <property type="term" value="F:ATP binding"/>
    <property type="evidence" value="ECO:0007669"/>
    <property type="project" value="UniProtKB-KW"/>
</dbReference>
<dbReference type="PANTHER" id="PTHR43065">
    <property type="entry name" value="SENSOR HISTIDINE KINASE"/>
    <property type="match status" value="1"/>
</dbReference>
<comment type="catalytic activity">
    <reaction evidence="1">
        <text>ATP + protein L-histidine = ADP + protein N-phospho-L-histidine.</text>
        <dbReference type="EC" id="2.7.13.3"/>
    </reaction>
</comment>
<evidence type="ECO:0000256" key="9">
    <source>
        <dbReference type="SAM" id="Phobius"/>
    </source>
</evidence>
<dbReference type="InterPro" id="IPR003594">
    <property type="entry name" value="HATPase_dom"/>
</dbReference>
<organism evidence="11 12">
    <name type="scientific">Paenibacillus rigui</name>
    <dbReference type="NCBI Taxonomy" id="554312"/>
    <lineage>
        <taxon>Bacteria</taxon>
        <taxon>Bacillati</taxon>
        <taxon>Bacillota</taxon>
        <taxon>Bacilli</taxon>
        <taxon>Bacillales</taxon>
        <taxon>Paenibacillaceae</taxon>
        <taxon>Paenibacillus</taxon>
    </lineage>
</organism>
<dbReference type="EMBL" id="NMQW01000048">
    <property type="protein sequence ID" value="OXM83370.1"/>
    <property type="molecule type" value="Genomic_DNA"/>
</dbReference>
<feature type="transmembrane region" description="Helical" evidence="9">
    <location>
        <begin position="6"/>
        <end position="23"/>
    </location>
</feature>
<evidence type="ECO:0000313" key="11">
    <source>
        <dbReference type="EMBL" id="OXM83370.1"/>
    </source>
</evidence>
<keyword evidence="9" id="KW-1133">Transmembrane helix</keyword>
<reference evidence="11 12" key="1">
    <citation type="submission" date="2017-07" db="EMBL/GenBank/DDBJ databases">
        <title>Genome sequencing and assembly of Paenibacillus rigui.</title>
        <authorList>
            <person name="Mayilraj S."/>
        </authorList>
    </citation>
    <scope>NUCLEOTIDE SEQUENCE [LARGE SCALE GENOMIC DNA]</scope>
    <source>
        <strain evidence="11 12">JCM 16352</strain>
    </source>
</reference>
<feature type="transmembrane region" description="Helical" evidence="9">
    <location>
        <begin position="163"/>
        <end position="184"/>
    </location>
</feature>
<keyword evidence="3" id="KW-0597">Phosphoprotein</keyword>
<protein>
    <recommendedName>
        <fullName evidence="2">histidine kinase</fullName>
        <ecNumber evidence="2">2.7.13.3</ecNumber>
    </recommendedName>
</protein>
<feature type="domain" description="Histidine kinase" evidence="10">
    <location>
        <begin position="212"/>
        <end position="419"/>
    </location>
</feature>
<keyword evidence="9" id="KW-0812">Transmembrane</keyword>
<dbReference type="Proteomes" id="UP000215509">
    <property type="component" value="Unassembled WGS sequence"/>
</dbReference>
<dbReference type="Gene3D" id="1.10.287.130">
    <property type="match status" value="1"/>
</dbReference>
<sequence>MDHLLLNVLIIWACIFLYQVLWVDGMKEEGRQNRAVMASLLFIGIVACLWFPINVFPAYSFDLHGVLLIMGYLYGGFIVGVVLSALVLFVQLAHFTQKLALVLVHLVFIHMLMLLTLRRYMFFAIGKKLLAAMLIATSSAALLALAMYALFRRERLGIHPAELLDTAGYCLFYGLLTALSVYFMEKIRANRARRIEIKQREKLQLLGEIAAAVAHEIRNPMTVARGFLQLMKGNEAAASRFQEFVPMIMEEMDRAEAVLHDYLTLAKPFERQAEVLDLKEQLTHVVTILSPYAALYEVEIHSNWQIPQLQIHFDRKQWRLVLIHLIKNGIEAMSQGGKLDVELYREGEHAVIRIRDRGVGMHEEELKRLGSLFYSTKAKGTGRGLMICYKIIEDAQGTIHVESVKGKGTLVTLRLPLFLDKLKNGGYI</sequence>
<evidence type="ECO:0000256" key="2">
    <source>
        <dbReference type="ARBA" id="ARBA00012438"/>
    </source>
</evidence>
<dbReference type="InterPro" id="IPR036890">
    <property type="entry name" value="HATPase_C_sf"/>
</dbReference>
<dbReference type="InterPro" id="IPR004358">
    <property type="entry name" value="Sig_transdc_His_kin-like_C"/>
</dbReference>
<dbReference type="PANTHER" id="PTHR43065:SF46">
    <property type="entry name" value="C4-DICARBOXYLATE TRANSPORT SENSOR PROTEIN DCTB"/>
    <property type="match status" value="1"/>
</dbReference>
<dbReference type="InterPro" id="IPR036097">
    <property type="entry name" value="HisK_dim/P_sf"/>
</dbReference>
<dbReference type="OrthoDB" id="9815750at2"/>
<feature type="transmembrane region" description="Helical" evidence="9">
    <location>
        <begin position="129"/>
        <end position="151"/>
    </location>
</feature>
<evidence type="ECO:0000256" key="7">
    <source>
        <dbReference type="ARBA" id="ARBA00022840"/>
    </source>
</evidence>
<evidence type="ECO:0000256" key="8">
    <source>
        <dbReference type="ARBA" id="ARBA00023012"/>
    </source>
</evidence>
<name>A0A229UJ12_9BACL</name>
<dbReference type="RefSeq" id="WP_094017797.1">
    <property type="nucleotide sequence ID" value="NZ_NMQW01000048.1"/>
</dbReference>
<evidence type="ECO:0000313" key="12">
    <source>
        <dbReference type="Proteomes" id="UP000215509"/>
    </source>
</evidence>
<evidence type="ECO:0000256" key="6">
    <source>
        <dbReference type="ARBA" id="ARBA00022777"/>
    </source>
</evidence>
<proteinExistence type="predicted"/>
<evidence type="ECO:0000256" key="5">
    <source>
        <dbReference type="ARBA" id="ARBA00022741"/>
    </source>
</evidence>
<keyword evidence="7" id="KW-0067">ATP-binding</keyword>
<dbReference type="SMART" id="SM00387">
    <property type="entry name" value="HATPase_c"/>
    <property type="match status" value="1"/>
</dbReference>
<dbReference type="GO" id="GO:0000155">
    <property type="term" value="F:phosphorelay sensor kinase activity"/>
    <property type="evidence" value="ECO:0007669"/>
    <property type="project" value="InterPro"/>
</dbReference>
<dbReference type="PROSITE" id="PS50109">
    <property type="entry name" value="HIS_KIN"/>
    <property type="match status" value="1"/>
</dbReference>
<evidence type="ECO:0000256" key="4">
    <source>
        <dbReference type="ARBA" id="ARBA00022679"/>
    </source>
</evidence>
<dbReference type="Pfam" id="PF00512">
    <property type="entry name" value="HisKA"/>
    <property type="match status" value="1"/>
</dbReference>
<dbReference type="PRINTS" id="PR00344">
    <property type="entry name" value="BCTRLSENSOR"/>
</dbReference>
<dbReference type="EC" id="2.7.13.3" evidence="2"/>
<keyword evidence="6" id="KW-0418">Kinase</keyword>
<dbReference type="Gene3D" id="3.30.565.10">
    <property type="entry name" value="Histidine kinase-like ATPase, C-terminal domain"/>
    <property type="match status" value="1"/>
</dbReference>
<gene>
    <name evidence="11" type="ORF">CF651_26095</name>
</gene>
<dbReference type="SUPFAM" id="SSF47384">
    <property type="entry name" value="Homodimeric domain of signal transducing histidine kinase"/>
    <property type="match status" value="1"/>
</dbReference>
<feature type="transmembrane region" description="Helical" evidence="9">
    <location>
        <begin position="65"/>
        <end position="92"/>
    </location>
</feature>
<evidence type="ECO:0000256" key="1">
    <source>
        <dbReference type="ARBA" id="ARBA00000085"/>
    </source>
</evidence>
<keyword evidence="12" id="KW-1185">Reference proteome</keyword>
<evidence type="ECO:0000259" key="10">
    <source>
        <dbReference type="PROSITE" id="PS50109"/>
    </source>
</evidence>
<feature type="transmembrane region" description="Helical" evidence="9">
    <location>
        <begin position="35"/>
        <end position="53"/>
    </location>
</feature>
<dbReference type="Pfam" id="PF02518">
    <property type="entry name" value="HATPase_c"/>
    <property type="match status" value="1"/>
</dbReference>
<keyword evidence="9" id="KW-0472">Membrane</keyword>
<dbReference type="SUPFAM" id="SSF55874">
    <property type="entry name" value="ATPase domain of HSP90 chaperone/DNA topoisomerase II/histidine kinase"/>
    <property type="match status" value="1"/>
</dbReference>
<dbReference type="SMART" id="SM00388">
    <property type="entry name" value="HisKA"/>
    <property type="match status" value="1"/>
</dbReference>
<accession>A0A229UJ12</accession>
<keyword evidence="5" id="KW-0547">Nucleotide-binding</keyword>